<dbReference type="Pfam" id="PF13289">
    <property type="entry name" value="SIR2_2"/>
    <property type="match status" value="1"/>
</dbReference>
<gene>
    <name evidence="1" type="ORF">IPH26_15345</name>
</gene>
<reference evidence="1" key="1">
    <citation type="submission" date="2020-10" db="EMBL/GenBank/DDBJ databases">
        <title>Connecting structure to function with the recovery of over 1000 high-quality activated sludge metagenome-assembled genomes encoding full-length rRNA genes using long-read sequencing.</title>
        <authorList>
            <person name="Singleton C.M."/>
            <person name="Petriglieri F."/>
            <person name="Kristensen J.M."/>
            <person name="Kirkegaard R.H."/>
            <person name="Michaelsen T.Y."/>
            <person name="Andersen M.H."/>
            <person name="Karst S.M."/>
            <person name="Dueholm M.S."/>
            <person name="Nielsen P.H."/>
            <person name="Albertsen M."/>
        </authorList>
    </citation>
    <scope>NUCLEOTIDE SEQUENCE</scope>
    <source>
        <strain evidence="1">Bjer_18-Q3-R1-45_BAT3C.347</strain>
    </source>
</reference>
<organism evidence="1 2">
    <name type="scientific">Candidatus Methylophosphatis roskildensis</name>
    <dbReference type="NCBI Taxonomy" id="2899263"/>
    <lineage>
        <taxon>Bacteria</taxon>
        <taxon>Pseudomonadati</taxon>
        <taxon>Pseudomonadota</taxon>
        <taxon>Betaproteobacteria</taxon>
        <taxon>Nitrosomonadales</taxon>
        <taxon>Sterolibacteriaceae</taxon>
        <taxon>Candidatus Methylophosphatis</taxon>
    </lineage>
</organism>
<sequence length="283" mass="31479">MSIPAQIVEGLYNGRVIPYLGPAVLELVPGGSPVPRTPEGLVGILTSRVSVPHRIRGKLTAAAQFVENFKHRKTLVKHMADAFTPSVVPSPLHSLVAALPLPLPLVVDTWYDDAMSAALAGRKDWGQVQGLAQSEHFGTWYAHYDAAGAAVPDYLPGQWKTLLYKPLGGHWPADNFLVSDSDHVEVLTEIDIQTPIPSEVQRLRVGCHFVFLGCRFNDQLTRSFARQIMKRSSDLHWAVLPGELTRMEQRFLAEQRIQRIDVSLEEFVTNLQHALRQRDKAAA</sequence>
<comment type="caution">
    <text evidence="1">The sequence shown here is derived from an EMBL/GenBank/DDBJ whole genome shotgun (WGS) entry which is preliminary data.</text>
</comment>
<dbReference type="EMBL" id="JADJEV010000004">
    <property type="protein sequence ID" value="MBK6974253.1"/>
    <property type="molecule type" value="Genomic_DNA"/>
</dbReference>
<evidence type="ECO:0000313" key="2">
    <source>
        <dbReference type="Proteomes" id="UP000807785"/>
    </source>
</evidence>
<proteinExistence type="predicted"/>
<accession>A0A9D7E5M7</accession>
<dbReference type="AlphaFoldDB" id="A0A9D7E5M7"/>
<protein>
    <submittedName>
        <fullName evidence="1">SIR2 family protein</fullName>
    </submittedName>
</protein>
<evidence type="ECO:0000313" key="1">
    <source>
        <dbReference type="EMBL" id="MBK6974253.1"/>
    </source>
</evidence>
<name>A0A9D7E5M7_9PROT</name>
<dbReference type="Proteomes" id="UP000807785">
    <property type="component" value="Unassembled WGS sequence"/>
</dbReference>